<dbReference type="Proteomes" id="UP000001578">
    <property type="component" value="Chromosome"/>
</dbReference>
<name>A4ISL5_GEOTN</name>
<gene>
    <name evidence="1" type="ordered locus">GTNG_2974</name>
</gene>
<evidence type="ECO:0000313" key="1">
    <source>
        <dbReference type="EMBL" id="ABO68319.1"/>
    </source>
</evidence>
<dbReference type="HOGENOM" id="CLU_2716718_0_0_9"/>
<sequence>MGDDIICHFGDKPLRFHLWMQARHFLALPLKKRSSVNSEVVAAFLRIKWENGSGAGKKAAGFKQGHLQYGYG</sequence>
<reference evidence="1 2" key="1">
    <citation type="journal article" date="2007" name="Proc. Natl. Acad. Sci. U.S.A.">
        <title>Genome and proteome of long-chain alkane degrading Geobacillus thermodenitrificans NG80-2 isolated from a deep-subsurface oil reservoir.</title>
        <authorList>
            <person name="Feng L."/>
            <person name="Wang W."/>
            <person name="Cheng J."/>
            <person name="Ren Y."/>
            <person name="Zhao G."/>
            <person name="Gao C."/>
            <person name="Tang Y."/>
            <person name="Liu X."/>
            <person name="Han W."/>
            <person name="Peng X."/>
            <person name="Liu R."/>
            <person name="Wang L."/>
        </authorList>
    </citation>
    <scope>NUCLEOTIDE SEQUENCE [LARGE SCALE GENOMIC DNA]</scope>
    <source>
        <strain evidence="1 2">NG80-2</strain>
    </source>
</reference>
<dbReference type="AlphaFoldDB" id="A4ISL5"/>
<protein>
    <submittedName>
        <fullName evidence="1">Uncharacterized protein</fullName>
    </submittedName>
</protein>
<accession>A4ISL5</accession>
<dbReference type="KEGG" id="gtn:GTNG_2974"/>
<dbReference type="RefSeq" id="WP_011888153.1">
    <property type="nucleotide sequence ID" value="NC_009328.1"/>
</dbReference>
<dbReference type="EMBL" id="CP000557">
    <property type="protein sequence ID" value="ABO68319.1"/>
    <property type="molecule type" value="Genomic_DNA"/>
</dbReference>
<organism evidence="1 2">
    <name type="scientific">Geobacillus thermodenitrificans (strain NG80-2)</name>
    <dbReference type="NCBI Taxonomy" id="420246"/>
    <lineage>
        <taxon>Bacteria</taxon>
        <taxon>Bacillati</taxon>
        <taxon>Bacillota</taxon>
        <taxon>Bacilli</taxon>
        <taxon>Bacillales</taxon>
        <taxon>Anoxybacillaceae</taxon>
        <taxon>Geobacillus</taxon>
    </lineage>
</organism>
<proteinExistence type="predicted"/>
<evidence type="ECO:0000313" key="2">
    <source>
        <dbReference type="Proteomes" id="UP000001578"/>
    </source>
</evidence>